<dbReference type="Proteomes" id="UP000821845">
    <property type="component" value="Chromosome 11"/>
</dbReference>
<gene>
    <name evidence="1" type="ORF">HPB50_015468</name>
</gene>
<accession>A0ACB7T557</accession>
<comment type="caution">
    <text evidence="1">The sequence shown here is derived from an EMBL/GenBank/DDBJ whole genome shotgun (WGS) entry which is preliminary data.</text>
</comment>
<proteinExistence type="predicted"/>
<reference evidence="1" key="1">
    <citation type="submission" date="2020-05" db="EMBL/GenBank/DDBJ databases">
        <title>Large-scale comparative analyses of tick genomes elucidate their genetic diversity and vector capacities.</title>
        <authorList>
            <person name="Jia N."/>
            <person name="Wang J."/>
            <person name="Shi W."/>
            <person name="Du L."/>
            <person name="Sun Y."/>
            <person name="Zhan W."/>
            <person name="Jiang J."/>
            <person name="Wang Q."/>
            <person name="Zhang B."/>
            <person name="Ji P."/>
            <person name="Sakyi L.B."/>
            <person name="Cui X."/>
            <person name="Yuan T."/>
            <person name="Jiang B."/>
            <person name="Yang W."/>
            <person name="Lam T.T.-Y."/>
            <person name="Chang Q."/>
            <person name="Ding S."/>
            <person name="Wang X."/>
            <person name="Zhu J."/>
            <person name="Ruan X."/>
            <person name="Zhao L."/>
            <person name="Wei J."/>
            <person name="Que T."/>
            <person name="Du C."/>
            <person name="Cheng J."/>
            <person name="Dai P."/>
            <person name="Han X."/>
            <person name="Huang E."/>
            <person name="Gao Y."/>
            <person name="Liu J."/>
            <person name="Shao H."/>
            <person name="Ye R."/>
            <person name="Li L."/>
            <person name="Wei W."/>
            <person name="Wang X."/>
            <person name="Wang C."/>
            <person name="Yang T."/>
            <person name="Huo Q."/>
            <person name="Li W."/>
            <person name="Guo W."/>
            <person name="Chen H."/>
            <person name="Zhou L."/>
            <person name="Ni X."/>
            <person name="Tian J."/>
            <person name="Zhou Y."/>
            <person name="Sheng Y."/>
            <person name="Liu T."/>
            <person name="Pan Y."/>
            <person name="Xia L."/>
            <person name="Li J."/>
            <person name="Zhao F."/>
            <person name="Cao W."/>
        </authorList>
    </citation>
    <scope>NUCLEOTIDE SEQUENCE</scope>
    <source>
        <strain evidence="1">Hyas-2018</strain>
    </source>
</reference>
<evidence type="ECO:0000313" key="2">
    <source>
        <dbReference type="Proteomes" id="UP000821845"/>
    </source>
</evidence>
<dbReference type="EMBL" id="CM023491">
    <property type="protein sequence ID" value="KAH6941279.1"/>
    <property type="molecule type" value="Genomic_DNA"/>
</dbReference>
<evidence type="ECO:0000313" key="1">
    <source>
        <dbReference type="EMBL" id="KAH6941279.1"/>
    </source>
</evidence>
<protein>
    <submittedName>
        <fullName evidence="1">Uncharacterized protein</fullName>
    </submittedName>
</protein>
<keyword evidence="2" id="KW-1185">Reference proteome</keyword>
<organism evidence="1 2">
    <name type="scientific">Hyalomma asiaticum</name>
    <name type="common">Tick</name>
    <dbReference type="NCBI Taxonomy" id="266040"/>
    <lineage>
        <taxon>Eukaryota</taxon>
        <taxon>Metazoa</taxon>
        <taxon>Ecdysozoa</taxon>
        <taxon>Arthropoda</taxon>
        <taxon>Chelicerata</taxon>
        <taxon>Arachnida</taxon>
        <taxon>Acari</taxon>
        <taxon>Parasitiformes</taxon>
        <taxon>Ixodida</taxon>
        <taxon>Ixodoidea</taxon>
        <taxon>Ixodidae</taxon>
        <taxon>Hyalomminae</taxon>
        <taxon>Hyalomma</taxon>
    </lineage>
</organism>
<name>A0ACB7T557_HYAAI</name>
<sequence>MALLLFTLAPFDAAAQLRNLNFTLHNFTTKIDHFSYSNNGTFQMRFAIADQYWDERKGPIFFYTGNEMRIESFIYSTGIMWEWAIRFQALLVFAEHRYYGESLPFGNDSFKASGAELYTWLNDLEHMAYLSSEQAMADYAHLLVWIMENIGGGKPRPVVAFGGSYGAMLAAWMRVKYPYFVTAKVVSRTWPVLDKLGSTPDGCKTLQKKFGTCQALAPGNYTEFRDWIRDAYSILAMINYPFATTFLGPIPAHPVKKACDVLSRGQRSEEGTVDAVASVTNMIYNGTGKSSCIDIQRAANMQAYRFQECTELIRPTCTDGVNDMFYPQEWSPEKFAERCRERFGVATDFSRIAMNLPTLDFGSASNIFFTYVA</sequence>